<evidence type="ECO:0000256" key="1">
    <source>
        <dbReference type="SAM" id="MobiDB-lite"/>
    </source>
</evidence>
<feature type="region of interest" description="Disordered" evidence="1">
    <location>
        <begin position="23"/>
        <end position="54"/>
    </location>
</feature>
<protein>
    <recommendedName>
        <fullName evidence="5">Secreted protein</fullName>
    </recommendedName>
</protein>
<reference evidence="3 4" key="1">
    <citation type="submission" date="2014-02" db="EMBL/GenBank/DDBJ databases">
        <title>The small core and large imbalanced accessory genome model reveals a collaborative survival strategy of Sorangium cellulosum strains in nature.</title>
        <authorList>
            <person name="Han K."/>
            <person name="Peng R."/>
            <person name="Blom J."/>
            <person name="Li Y.-Z."/>
        </authorList>
    </citation>
    <scope>NUCLEOTIDE SEQUENCE [LARGE SCALE GENOMIC DNA]</scope>
    <source>
        <strain evidence="3 4">So0157-25</strain>
    </source>
</reference>
<evidence type="ECO:0008006" key="5">
    <source>
        <dbReference type="Google" id="ProtNLM"/>
    </source>
</evidence>
<evidence type="ECO:0000313" key="4">
    <source>
        <dbReference type="Proteomes" id="UP000075420"/>
    </source>
</evidence>
<proteinExistence type="predicted"/>
<dbReference type="Proteomes" id="UP000075420">
    <property type="component" value="Unassembled WGS sequence"/>
</dbReference>
<dbReference type="SUPFAM" id="SSF48452">
    <property type="entry name" value="TPR-like"/>
    <property type="match status" value="1"/>
</dbReference>
<dbReference type="EMBL" id="JELY01003006">
    <property type="protein sequence ID" value="KYF51037.1"/>
    <property type="molecule type" value="Genomic_DNA"/>
</dbReference>
<dbReference type="AlphaFoldDB" id="A0A150P5U3"/>
<feature type="chain" id="PRO_5007565664" description="Secreted protein" evidence="2">
    <location>
        <begin position="25"/>
        <end position="567"/>
    </location>
</feature>
<feature type="compositionally biased region" description="Basic and acidic residues" evidence="1">
    <location>
        <begin position="32"/>
        <end position="49"/>
    </location>
</feature>
<gene>
    <name evidence="3" type="ORF">BE08_39190</name>
</gene>
<sequence length="567" mass="64538">MRNRVASICLVASALLLSPAVGHAQGKGKPVAAEKADAKGGTKPNKEINLDDDAGPVTAGQMTEEAAQAKRLFDSERWSDAALKLKRVVDGDTGDDEGNRQIAQYHLAIALYRLQFYQASYAIFSQIADKTNHLKFNETLLWLSKLATQLPEPADIIERVGKYKTEQIARFNNPQQRDLYWQLNYLLGRYKYRNRNYEEAISLFAKVDQNSKYYVQAQFFSGISYVQLRKSVPAVKSFQRIVQAIDDGVEGVEDEARMRDLAFLSMARTYYSASVRLDDNNVPTIDAAKLSAAVKYWNRVDVASEYWLDSLFEQSWAYFMAGLYPQALGNIHTIESPYFPNSFYPEADILKAVVSFTICQYGDATIIVAKMKKKYEPIKKELEAILNRFQGEGNEERFFQFLKEVSDGKANLSPTVRPIVENALSDRQLRRNMEYVRVLDEEAERFKKAPANFRNSPVGSEVTDALEFARSLAIRNAGTLGRERYQRNLDELNEHLRDSAKILIDITAAERNKLDQQVVSGQLSKEDALTYGVVKPDDEHVLWPFDGEYWRDELGFYRQVVTSKCSK</sequence>
<feature type="signal peptide" evidence="2">
    <location>
        <begin position="1"/>
        <end position="24"/>
    </location>
</feature>
<evidence type="ECO:0000256" key="2">
    <source>
        <dbReference type="SAM" id="SignalP"/>
    </source>
</evidence>
<keyword evidence="2" id="KW-0732">Signal</keyword>
<evidence type="ECO:0000313" key="3">
    <source>
        <dbReference type="EMBL" id="KYF51037.1"/>
    </source>
</evidence>
<name>A0A150P5U3_SORCE</name>
<dbReference type="InterPro" id="IPR011990">
    <property type="entry name" value="TPR-like_helical_dom_sf"/>
</dbReference>
<dbReference type="Gene3D" id="1.25.40.10">
    <property type="entry name" value="Tetratricopeptide repeat domain"/>
    <property type="match status" value="1"/>
</dbReference>
<accession>A0A150P5U3</accession>
<organism evidence="3 4">
    <name type="scientific">Sorangium cellulosum</name>
    <name type="common">Polyangium cellulosum</name>
    <dbReference type="NCBI Taxonomy" id="56"/>
    <lineage>
        <taxon>Bacteria</taxon>
        <taxon>Pseudomonadati</taxon>
        <taxon>Myxococcota</taxon>
        <taxon>Polyangia</taxon>
        <taxon>Polyangiales</taxon>
        <taxon>Polyangiaceae</taxon>
        <taxon>Sorangium</taxon>
    </lineage>
</organism>
<comment type="caution">
    <text evidence="3">The sequence shown here is derived from an EMBL/GenBank/DDBJ whole genome shotgun (WGS) entry which is preliminary data.</text>
</comment>